<dbReference type="InterPro" id="IPR005527">
    <property type="entry name" value="MinE"/>
</dbReference>
<comment type="similarity">
    <text evidence="1">Belongs to the MinE family.</text>
</comment>
<name>A0AAW1S8W8_9CHLO</name>
<dbReference type="InterPro" id="IPR036707">
    <property type="entry name" value="MinE_sf"/>
</dbReference>
<evidence type="ECO:0008006" key="4">
    <source>
        <dbReference type="Google" id="ProtNLM"/>
    </source>
</evidence>
<gene>
    <name evidence="2" type="ORF">WJX81_005085</name>
</gene>
<comment type="caution">
    <text evidence="2">The sequence shown here is derived from an EMBL/GenBank/DDBJ whole genome shotgun (WGS) entry which is preliminary data.</text>
</comment>
<dbReference type="GO" id="GO:0051301">
    <property type="term" value="P:cell division"/>
    <property type="evidence" value="ECO:0007669"/>
    <property type="project" value="InterPro"/>
</dbReference>
<keyword evidence="3" id="KW-1185">Reference proteome</keyword>
<dbReference type="PROSITE" id="PS51257">
    <property type="entry name" value="PROKAR_LIPOPROTEIN"/>
    <property type="match status" value="1"/>
</dbReference>
<dbReference type="Proteomes" id="UP001445335">
    <property type="component" value="Unassembled WGS sequence"/>
</dbReference>
<dbReference type="Gene3D" id="3.30.1070.10">
    <property type="entry name" value="Cell division topological specificity factor MinE"/>
    <property type="match status" value="1"/>
</dbReference>
<organism evidence="2 3">
    <name type="scientific">Elliptochloris bilobata</name>
    <dbReference type="NCBI Taxonomy" id="381761"/>
    <lineage>
        <taxon>Eukaryota</taxon>
        <taxon>Viridiplantae</taxon>
        <taxon>Chlorophyta</taxon>
        <taxon>core chlorophytes</taxon>
        <taxon>Trebouxiophyceae</taxon>
        <taxon>Trebouxiophyceae incertae sedis</taxon>
        <taxon>Elliptochloris clade</taxon>
        <taxon>Elliptochloris</taxon>
    </lineage>
</organism>
<evidence type="ECO:0000313" key="2">
    <source>
        <dbReference type="EMBL" id="KAK9842034.1"/>
    </source>
</evidence>
<sequence>MHTTKLCSAGTLPSPVAQGCLRRSRGFLRARKPWGVCVAAAPDSDTFDIVTKARAKVNRPQQLQRAASPPSPLITPIVDFSRKLRAAWQIFFPPAPAMTTPKEEGKNRLRMILVADRCGMNAASLFEMKHSIVRAVSEYVDIEAEELVDVSVTMDSDQGTVYSVSMPVRRVKPVAQVPMGDIETDGITLTWEPEDEDADPSARFPYGC</sequence>
<accession>A0AAW1S8W8</accession>
<evidence type="ECO:0000313" key="3">
    <source>
        <dbReference type="Proteomes" id="UP001445335"/>
    </source>
</evidence>
<dbReference type="EMBL" id="JALJOU010000009">
    <property type="protein sequence ID" value="KAK9842034.1"/>
    <property type="molecule type" value="Genomic_DNA"/>
</dbReference>
<protein>
    <recommendedName>
        <fullName evidence="4">Plastid division regulator MinE</fullName>
    </recommendedName>
</protein>
<dbReference type="Pfam" id="PF03776">
    <property type="entry name" value="MinE"/>
    <property type="match status" value="1"/>
</dbReference>
<proteinExistence type="inferred from homology"/>
<evidence type="ECO:0000256" key="1">
    <source>
        <dbReference type="ARBA" id="ARBA00008168"/>
    </source>
</evidence>
<dbReference type="AlphaFoldDB" id="A0AAW1S8W8"/>
<reference evidence="2 3" key="1">
    <citation type="journal article" date="2024" name="Nat. Commun.">
        <title>Phylogenomics reveals the evolutionary origins of lichenization in chlorophyte algae.</title>
        <authorList>
            <person name="Puginier C."/>
            <person name="Libourel C."/>
            <person name="Otte J."/>
            <person name="Skaloud P."/>
            <person name="Haon M."/>
            <person name="Grisel S."/>
            <person name="Petersen M."/>
            <person name="Berrin J.G."/>
            <person name="Delaux P.M."/>
            <person name="Dal Grande F."/>
            <person name="Keller J."/>
        </authorList>
    </citation>
    <scope>NUCLEOTIDE SEQUENCE [LARGE SCALE GENOMIC DNA]</scope>
    <source>
        <strain evidence="2 3">SAG 245.80</strain>
    </source>
</reference>